<evidence type="ECO:0000256" key="4">
    <source>
        <dbReference type="SAM" id="MobiDB-lite"/>
    </source>
</evidence>
<dbReference type="SUPFAM" id="SSF46689">
    <property type="entry name" value="Homeodomain-like"/>
    <property type="match status" value="1"/>
</dbReference>
<evidence type="ECO:0000259" key="5">
    <source>
        <dbReference type="PROSITE" id="PS01124"/>
    </source>
</evidence>
<dbReference type="InterPro" id="IPR009057">
    <property type="entry name" value="Homeodomain-like_sf"/>
</dbReference>
<dbReference type="PANTHER" id="PTHR43280">
    <property type="entry name" value="ARAC-FAMILY TRANSCRIPTIONAL REGULATOR"/>
    <property type="match status" value="1"/>
</dbReference>
<keyword evidence="3" id="KW-0804">Transcription</keyword>
<gene>
    <name evidence="6" type="ORF">LXT13_03600</name>
</gene>
<name>A0ABS8XS70_9BURK</name>
<evidence type="ECO:0000256" key="2">
    <source>
        <dbReference type="ARBA" id="ARBA00023125"/>
    </source>
</evidence>
<feature type="domain" description="HTH araC/xylS-type" evidence="5">
    <location>
        <begin position="13"/>
        <end position="94"/>
    </location>
</feature>
<dbReference type="PROSITE" id="PS01124">
    <property type="entry name" value="HTH_ARAC_FAMILY_2"/>
    <property type="match status" value="1"/>
</dbReference>
<dbReference type="Gene3D" id="1.10.10.60">
    <property type="entry name" value="Homeodomain-like"/>
    <property type="match status" value="1"/>
</dbReference>
<sequence length="144" mass="15943">MAARRDADALLVQEAVRYIRTNLAGLPPVPELARRLGLHEKRLLALFRDHLGQTVSGFVSEERVREGARLLTSTAMTVQEIAFAAGFNNPGNFAPRSDAVRRAATRDRAPLRRGTRVGASRPQRRPNCPERCITPTRWSPAACC</sequence>
<dbReference type="EMBL" id="JAJTWU010000001">
    <property type="protein sequence ID" value="MCE4553529.1"/>
    <property type="molecule type" value="Genomic_DNA"/>
</dbReference>
<comment type="caution">
    <text evidence="6">The sequence shown here is derived from an EMBL/GenBank/DDBJ whole genome shotgun (WGS) entry which is preliminary data.</text>
</comment>
<evidence type="ECO:0000313" key="7">
    <source>
        <dbReference type="Proteomes" id="UP001200741"/>
    </source>
</evidence>
<keyword evidence="1" id="KW-0805">Transcription regulation</keyword>
<proteinExistence type="predicted"/>
<protein>
    <submittedName>
        <fullName evidence="6">AraC family transcriptional regulator</fullName>
    </submittedName>
</protein>
<accession>A0ABS8XS70</accession>
<dbReference type="Proteomes" id="UP001200741">
    <property type="component" value="Unassembled WGS sequence"/>
</dbReference>
<organism evidence="6 7">
    <name type="scientific">Pelomonas cellulosilytica</name>
    <dbReference type="NCBI Taxonomy" id="2906762"/>
    <lineage>
        <taxon>Bacteria</taxon>
        <taxon>Pseudomonadati</taxon>
        <taxon>Pseudomonadota</taxon>
        <taxon>Betaproteobacteria</taxon>
        <taxon>Burkholderiales</taxon>
        <taxon>Sphaerotilaceae</taxon>
        <taxon>Roseateles</taxon>
    </lineage>
</organism>
<dbReference type="SMART" id="SM00342">
    <property type="entry name" value="HTH_ARAC"/>
    <property type="match status" value="1"/>
</dbReference>
<keyword evidence="2" id="KW-0238">DNA-binding</keyword>
<reference evidence="6 7" key="1">
    <citation type="submission" date="2021-12" db="EMBL/GenBank/DDBJ databases">
        <title>Genome seq of P8.</title>
        <authorList>
            <person name="Seo T."/>
        </authorList>
    </citation>
    <scope>NUCLEOTIDE SEQUENCE [LARGE SCALE GENOMIC DNA]</scope>
    <source>
        <strain evidence="6 7">P8</strain>
    </source>
</reference>
<evidence type="ECO:0000313" key="6">
    <source>
        <dbReference type="EMBL" id="MCE4553529.1"/>
    </source>
</evidence>
<dbReference type="RefSeq" id="WP_233370227.1">
    <property type="nucleotide sequence ID" value="NZ_JAJTWU010000001.1"/>
</dbReference>
<dbReference type="Pfam" id="PF12833">
    <property type="entry name" value="HTH_18"/>
    <property type="match status" value="1"/>
</dbReference>
<keyword evidence="7" id="KW-1185">Reference proteome</keyword>
<dbReference type="PANTHER" id="PTHR43280:SF2">
    <property type="entry name" value="HTH-TYPE TRANSCRIPTIONAL REGULATOR EXSA"/>
    <property type="match status" value="1"/>
</dbReference>
<feature type="region of interest" description="Disordered" evidence="4">
    <location>
        <begin position="104"/>
        <end position="128"/>
    </location>
</feature>
<evidence type="ECO:0000256" key="3">
    <source>
        <dbReference type="ARBA" id="ARBA00023163"/>
    </source>
</evidence>
<evidence type="ECO:0000256" key="1">
    <source>
        <dbReference type="ARBA" id="ARBA00023015"/>
    </source>
</evidence>
<dbReference type="InterPro" id="IPR018060">
    <property type="entry name" value="HTH_AraC"/>
</dbReference>